<dbReference type="EMBL" id="WQRF01000003">
    <property type="protein sequence ID" value="MVS99939.1"/>
    <property type="molecule type" value="Genomic_DNA"/>
</dbReference>
<evidence type="ECO:0000313" key="3">
    <source>
        <dbReference type="Proteomes" id="UP000438106"/>
    </source>
</evidence>
<dbReference type="InterPro" id="IPR036452">
    <property type="entry name" value="Ribo_hydro-like"/>
</dbReference>
<dbReference type="Gene3D" id="3.90.245.10">
    <property type="entry name" value="Ribonucleoside hydrolase-like"/>
    <property type="match status" value="1"/>
</dbReference>
<dbReference type="AlphaFoldDB" id="A0A7X3FSF5"/>
<keyword evidence="3" id="KW-1185">Reference proteome</keyword>
<evidence type="ECO:0000313" key="2">
    <source>
        <dbReference type="EMBL" id="MVS99939.1"/>
    </source>
</evidence>
<feature type="domain" description="Cellulose-binding Sde182 nucleoside hydrolase-like" evidence="1">
    <location>
        <begin position="40"/>
        <end position="302"/>
    </location>
</feature>
<name>A0A7X3FSF5_9HYPH</name>
<sequence>MTATNGSAIRPRVIVMTDFPPVDVIPGSVYQKGEPPERYSDPDDVQSMVRLLMCSNDLEVEALIASAGSFANIAVKQHILDMLDIYEQVQPNLARHDARYPSAATLRSVTFQGQDGTWGSPYFRGGIPVDQMLGEGLENEASEAIIRIVDKDDDRPVWVCVWGGPVEVAKAIWKVRATRSSEELARFLAKLRIYLIARQDNTADWLLEEFRELFVIVSEENYKGMFWNAPGSDHALGDLDWANQHLREGHGPLGAAYPRSGFNAHLPGIWEGDTPSFLHLLGAVFGVNDPERPDQDGWGGRFVQPDPNKNHWWDDPAGAETVYRWRSAVQEDLKRRADWMVEDHKGSVAV</sequence>
<dbReference type="Pfam" id="PF07632">
    <property type="entry name" value="Sde182_NH-like"/>
    <property type="match status" value="1"/>
</dbReference>
<evidence type="ECO:0000259" key="1">
    <source>
        <dbReference type="Pfam" id="PF07632"/>
    </source>
</evidence>
<dbReference type="SUPFAM" id="SSF53590">
    <property type="entry name" value="Nucleoside hydrolase"/>
    <property type="match status" value="1"/>
</dbReference>
<dbReference type="Proteomes" id="UP000438106">
    <property type="component" value="Unassembled WGS sequence"/>
</dbReference>
<organism evidence="2 3">
    <name type="scientific">Devosia marina</name>
    <dbReference type="NCBI Taxonomy" id="2683198"/>
    <lineage>
        <taxon>Bacteria</taxon>
        <taxon>Pseudomonadati</taxon>
        <taxon>Pseudomonadota</taxon>
        <taxon>Alphaproteobacteria</taxon>
        <taxon>Hyphomicrobiales</taxon>
        <taxon>Devosiaceae</taxon>
        <taxon>Devosia</taxon>
    </lineage>
</organism>
<dbReference type="InterPro" id="IPR011483">
    <property type="entry name" value="Sde182_NH-like"/>
</dbReference>
<comment type="caution">
    <text evidence="2">The sequence shown here is derived from an EMBL/GenBank/DDBJ whole genome shotgun (WGS) entry which is preliminary data.</text>
</comment>
<gene>
    <name evidence="2" type="ORF">GO014_12990</name>
</gene>
<reference evidence="2 3" key="1">
    <citation type="submission" date="2019-12" db="EMBL/GenBank/DDBJ databases">
        <title>Devosia maris sp. nov., isolated from the deep seawater.</title>
        <authorList>
            <person name="Liu Y."/>
        </authorList>
    </citation>
    <scope>NUCLEOTIDE SEQUENCE [LARGE SCALE GENOMIC DNA]</scope>
    <source>
        <strain evidence="2 3">L53-10-65</strain>
    </source>
</reference>
<proteinExistence type="predicted"/>
<accession>A0A7X3FSF5</accession>
<dbReference type="GO" id="GO:0016799">
    <property type="term" value="F:hydrolase activity, hydrolyzing N-glycosyl compounds"/>
    <property type="evidence" value="ECO:0007669"/>
    <property type="project" value="InterPro"/>
</dbReference>
<dbReference type="RefSeq" id="WP_157290766.1">
    <property type="nucleotide sequence ID" value="NZ_WQRF01000003.1"/>
</dbReference>
<protein>
    <submittedName>
        <fullName evidence="2">DUF1593 domain-containing protein</fullName>
    </submittedName>
</protein>